<reference evidence="11 12" key="1">
    <citation type="submission" date="2024-11" db="EMBL/GenBank/DDBJ databases">
        <title>Adaptive evolution of stress response genes in parasites aligns with host niche diversity.</title>
        <authorList>
            <person name="Hahn C."/>
            <person name="Resl P."/>
        </authorList>
    </citation>
    <scope>NUCLEOTIDE SEQUENCE [LARGE SCALE GENOMIC DNA]</scope>
    <source>
        <strain evidence="11">EGGRZ-B1_66</strain>
        <tissue evidence="11">Body</tissue>
    </source>
</reference>
<organism evidence="11 12">
    <name type="scientific">Cichlidogyrus casuarinus</name>
    <dbReference type="NCBI Taxonomy" id="1844966"/>
    <lineage>
        <taxon>Eukaryota</taxon>
        <taxon>Metazoa</taxon>
        <taxon>Spiralia</taxon>
        <taxon>Lophotrochozoa</taxon>
        <taxon>Platyhelminthes</taxon>
        <taxon>Monogenea</taxon>
        <taxon>Monopisthocotylea</taxon>
        <taxon>Dactylogyridea</taxon>
        <taxon>Ancyrocephalidae</taxon>
        <taxon>Cichlidogyrus</taxon>
    </lineage>
</organism>
<dbReference type="Gene3D" id="2.60.40.60">
    <property type="entry name" value="Cadherins"/>
    <property type="match status" value="1"/>
</dbReference>
<evidence type="ECO:0000256" key="3">
    <source>
        <dbReference type="ARBA" id="ARBA00022737"/>
    </source>
</evidence>
<keyword evidence="6" id="KW-1133">Transmembrane helix</keyword>
<evidence type="ECO:0000256" key="6">
    <source>
        <dbReference type="ARBA" id="ARBA00022989"/>
    </source>
</evidence>
<dbReference type="SUPFAM" id="SSF49313">
    <property type="entry name" value="Cadherin-like"/>
    <property type="match status" value="1"/>
</dbReference>
<evidence type="ECO:0000256" key="8">
    <source>
        <dbReference type="PROSITE-ProRule" id="PRU00043"/>
    </source>
</evidence>
<feature type="region of interest" description="Disordered" evidence="9">
    <location>
        <begin position="128"/>
        <end position="153"/>
    </location>
</feature>
<dbReference type="PROSITE" id="PS50268">
    <property type="entry name" value="CADHERIN_2"/>
    <property type="match status" value="1"/>
</dbReference>
<dbReference type="Proteomes" id="UP001626550">
    <property type="component" value="Unassembled WGS sequence"/>
</dbReference>
<comment type="caution">
    <text evidence="11">The sequence shown here is derived from an EMBL/GenBank/DDBJ whole genome shotgun (WGS) entry which is preliminary data.</text>
</comment>
<dbReference type="GO" id="GO:0007155">
    <property type="term" value="P:cell adhesion"/>
    <property type="evidence" value="ECO:0007669"/>
    <property type="project" value="UniProtKB-KW"/>
</dbReference>
<protein>
    <recommendedName>
        <fullName evidence="10">Cadherin domain-containing protein</fullName>
    </recommendedName>
</protein>
<evidence type="ECO:0000313" key="11">
    <source>
        <dbReference type="EMBL" id="KAL3307264.1"/>
    </source>
</evidence>
<dbReference type="EMBL" id="JBJKFK010007839">
    <property type="protein sequence ID" value="KAL3307264.1"/>
    <property type="molecule type" value="Genomic_DNA"/>
</dbReference>
<dbReference type="SMART" id="SM00112">
    <property type="entry name" value="CA"/>
    <property type="match status" value="1"/>
</dbReference>
<dbReference type="PRINTS" id="PR00205">
    <property type="entry name" value="CADHERIN"/>
</dbReference>
<evidence type="ECO:0000313" key="12">
    <source>
        <dbReference type="Proteomes" id="UP001626550"/>
    </source>
</evidence>
<dbReference type="InterPro" id="IPR002126">
    <property type="entry name" value="Cadherin-like_dom"/>
</dbReference>
<dbReference type="CDD" id="cd11304">
    <property type="entry name" value="Cadherin_repeat"/>
    <property type="match status" value="1"/>
</dbReference>
<dbReference type="PANTHER" id="PTHR24025:SF23">
    <property type="entry name" value="NEURAL-CADHERIN"/>
    <property type="match status" value="1"/>
</dbReference>
<keyword evidence="4 8" id="KW-0106">Calcium</keyword>
<feature type="non-terminal residue" evidence="11">
    <location>
        <position position="177"/>
    </location>
</feature>
<evidence type="ECO:0000256" key="4">
    <source>
        <dbReference type="ARBA" id="ARBA00022837"/>
    </source>
</evidence>
<evidence type="ECO:0000256" key="9">
    <source>
        <dbReference type="SAM" id="MobiDB-lite"/>
    </source>
</evidence>
<evidence type="ECO:0000256" key="2">
    <source>
        <dbReference type="ARBA" id="ARBA00022692"/>
    </source>
</evidence>
<evidence type="ECO:0000256" key="5">
    <source>
        <dbReference type="ARBA" id="ARBA00022889"/>
    </source>
</evidence>
<dbReference type="InterPro" id="IPR050971">
    <property type="entry name" value="Cadherin-domain_protein"/>
</dbReference>
<keyword evidence="3" id="KW-0677">Repeat</keyword>
<dbReference type="InterPro" id="IPR015919">
    <property type="entry name" value="Cadherin-like_sf"/>
</dbReference>
<proteinExistence type="predicted"/>
<keyword evidence="7" id="KW-0472">Membrane</keyword>
<dbReference type="GO" id="GO:0005509">
    <property type="term" value="F:calcium ion binding"/>
    <property type="evidence" value="ECO:0007669"/>
    <property type="project" value="UniProtKB-UniRule"/>
</dbReference>
<keyword evidence="5" id="KW-0130">Cell adhesion</keyword>
<evidence type="ECO:0000256" key="1">
    <source>
        <dbReference type="ARBA" id="ARBA00004370"/>
    </source>
</evidence>
<dbReference type="PANTHER" id="PTHR24025">
    <property type="entry name" value="DESMOGLEIN FAMILY MEMBER"/>
    <property type="match status" value="1"/>
</dbReference>
<dbReference type="Pfam" id="PF00028">
    <property type="entry name" value="Cadherin"/>
    <property type="match status" value="1"/>
</dbReference>
<keyword evidence="2" id="KW-0812">Transmembrane</keyword>
<accession>A0ABD2PJ88</accession>
<keyword evidence="12" id="KW-1185">Reference proteome</keyword>
<name>A0ABD2PJ88_9PLAT</name>
<dbReference type="GO" id="GO:0016020">
    <property type="term" value="C:membrane"/>
    <property type="evidence" value="ECO:0007669"/>
    <property type="project" value="UniProtKB-SubCell"/>
</dbReference>
<evidence type="ECO:0000259" key="10">
    <source>
        <dbReference type="PROSITE" id="PS50268"/>
    </source>
</evidence>
<dbReference type="AlphaFoldDB" id="A0ABD2PJ88"/>
<evidence type="ECO:0000256" key="7">
    <source>
        <dbReference type="ARBA" id="ARBA00023136"/>
    </source>
</evidence>
<gene>
    <name evidence="11" type="ORF">Ciccas_014226</name>
</gene>
<comment type="subcellular location">
    <subcellularLocation>
        <location evidence="1">Membrane</location>
    </subcellularLocation>
</comment>
<feature type="domain" description="Cadherin" evidence="10">
    <location>
        <begin position="2"/>
        <end position="102"/>
    </location>
</feature>
<sequence length="177" mass="19874">MGTVVGSVQAVDKDLDPMNQKVVYSIKPSQDDSHGLIDIDRYTGQLKVRGKIDREQRASISMTVMAKNEVPLVGPLLMNPVQPSEASVLITVLNENDHKPEFIPDDSFQSTHLSFIWEKLAGLEQLSPRNITDNNSTKEEQVPPTPPPMLPSYSKSFCDQIPYRLIDRDNMLPQDLE</sequence>